<feature type="coiled-coil region" evidence="1">
    <location>
        <begin position="2"/>
        <end position="29"/>
    </location>
</feature>
<gene>
    <name evidence="2" type="ORF">ACFPQ4_08775</name>
</gene>
<keyword evidence="1" id="KW-0175">Coiled coil</keyword>
<accession>A0ABW0QYD8</accession>
<organism evidence="2 3">
    <name type="scientific">Cohnella yongneupensis</name>
    <dbReference type="NCBI Taxonomy" id="425006"/>
    <lineage>
        <taxon>Bacteria</taxon>
        <taxon>Bacillati</taxon>
        <taxon>Bacillota</taxon>
        <taxon>Bacilli</taxon>
        <taxon>Bacillales</taxon>
        <taxon>Paenibacillaceae</taxon>
        <taxon>Cohnella</taxon>
    </lineage>
</organism>
<sequence>MIELIKHVMEDMNKQLDRVEKSLNQLNDELIWRRMKDSMNSIGNLCLHLAGNEYQNFVSAIGNRPFIRERTREFTTDGGISKEELIILLRKTRSESEDVLSELSNDDLSREVTIHYDREDWNRMHRSDAHAEETYDTRLIGRLLIQVSAHYGYHAGQIVVLAKMLRGTNEHVTGQFH</sequence>
<evidence type="ECO:0000256" key="1">
    <source>
        <dbReference type="SAM" id="Coils"/>
    </source>
</evidence>
<dbReference type="EMBL" id="JBHSNC010000025">
    <property type="protein sequence ID" value="MFC5529541.1"/>
    <property type="molecule type" value="Genomic_DNA"/>
</dbReference>
<dbReference type="Pfam" id="PF07609">
    <property type="entry name" value="DUF1572"/>
    <property type="match status" value="1"/>
</dbReference>
<dbReference type="Gene3D" id="1.20.120.450">
    <property type="entry name" value="dinb family like domain"/>
    <property type="match status" value="1"/>
</dbReference>
<dbReference type="Proteomes" id="UP001596108">
    <property type="component" value="Unassembled WGS sequence"/>
</dbReference>
<protein>
    <submittedName>
        <fullName evidence="2">DUF1572 family protein</fullName>
    </submittedName>
</protein>
<name>A0ABW0QYD8_9BACL</name>
<keyword evidence="3" id="KW-1185">Reference proteome</keyword>
<dbReference type="RefSeq" id="WP_378111425.1">
    <property type="nucleotide sequence ID" value="NZ_JBHSNC010000025.1"/>
</dbReference>
<dbReference type="SUPFAM" id="SSF109854">
    <property type="entry name" value="DinB/YfiT-like putative metalloenzymes"/>
    <property type="match status" value="1"/>
</dbReference>
<proteinExistence type="predicted"/>
<evidence type="ECO:0000313" key="3">
    <source>
        <dbReference type="Proteomes" id="UP001596108"/>
    </source>
</evidence>
<dbReference type="InterPro" id="IPR034660">
    <property type="entry name" value="DinB/YfiT-like"/>
</dbReference>
<dbReference type="InterPro" id="IPR011466">
    <property type="entry name" value="DUF1572"/>
</dbReference>
<comment type="caution">
    <text evidence="2">The sequence shown here is derived from an EMBL/GenBank/DDBJ whole genome shotgun (WGS) entry which is preliminary data.</text>
</comment>
<evidence type="ECO:0000313" key="2">
    <source>
        <dbReference type="EMBL" id="MFC5529541.1"/>
    </source>
</evidence>
<reference evidence="3" key="1">
    <citation type="journal article" date="2019" name="Int. J. Syst. Evol. Microbiol.">
        <title>The Global Catalogue of Microorganisms (GCM) 10K type strain sequencing project: providing services to taxonomists for standard genome sequencing and annotation.</title>
        <authorList>
            <consortium name="The Broad Institute Genomics Platform"/>
            <consortium name="The Broad Institute Genome Sequencing Center for Infectious Disease"/>
            <person name="Wu L."/>
            <person name="Ma J."/>
        </authorList>
    </citation>
    <scope>NUCLEOTIDE SEQUENCE [LARGE SCALE GENOMIC DNA]</scope>
    <source>
        <strain evidence="3">CGMCC 1.18578</strain>
    </source>
</reference>